<dbReference type="Gene3D" id="3.40.50.2300">
    <property type="match status" value="1"/>
</dbReference>
<dbReference type="KEGG" id="gem:GM21_2367"/>
<evidence type="ECO:0000259" key="2">
    <source>
        <dbReference type="PROSITE" id="PS50110"/>
    </source>
</evidence>
<dbReference type="GO" id="GO:0000160">
    <property type="term" value="P:phosphorelay signal transduction system"/>
    <property type="evidence" value="ECO:0007669"/>
    <property type="project" value="InterPro"/>
</dbReference>
<feature type="domain" description="Response regulatory" evidence="2">
    <location>
        <begin position="17"/>
        <end position="134"/>
    </location>
</feature>
<dbReference type="AlphaFoldDB" id="C6DZA7"/>
<dbReference type="CDD" id="cd00077">
    <property type="entry name" value="HDc"/>
    <property type="match status" value="1"/>
</dbReference>
<dbReference type="CDD" id="cd17569">
    <property type="entry name" value="REC_HupR-like"/>
    <property type="match status" value="1"/>
</dbReference>
<protein>
    <submittedName>
        <fullName evidence="4">Response regulator receiver modulated metal dependent phosphohydrolase</fullName>
    </submittedName>
</protein>
<proteinExistence type="predicted"/>
<gene>
    <name evidence="4" type="ordered locus">GM21_2367</name>
</gene>
<dbReference type="PROSITE" id="PS51832">
    <property type="entry name" value="HD_GYP"/>
    <property type="match status" value="1"/>
</dbReference>
<sequence>MGKGEAMAIEKVGTTSKVLLVDDEENILRAIGRLLLEEDDLEVLTATSGTEGLEVLKQHPDVAVILSDQRMPGMLGADFLHQARGIAPDAVRMVLTGYADMAATMDAINKGGASRYITKPWDERMLRLAIMEGVEQYRLLQENRRLTALVERQNEELSEWNCNLKSRVLEQTATIRQQNQTLKERSEQIDKAFRNTIVAFSRLIEQHSTRLQKHTTNVTELSMRVAKELHLPQGEVETLRNAALLHDIGAIGLPGAILAKPTDLLTSQELEIFMQHAVRGQTALDEVEELREAGVIVRHHHENYDGTGFPDRLAGERIPLGSRIIAFADFIDRELAEDQDESAIASMLERVKKELGHRLDPALFPIIKPHLSEVYPASQRMPALVEKELRPQQLLEGMLVTRNLYTGSGLLLLSKGTRLDEYQIANIARHYKIDPPAGGVFIDWKAEGIEGPLHLKAVRNLKNDMGRQPVAELELWPGDLVEGMHITRDLYSGTGLLLLAVGSTLDAGKIVSLARYYNIDPPTGGVFVKDDPQFRDGP</sequence>
<dbReference type="Pfam" id="PF13487">
    <property type="entry name" value="HD_5"/>
    <property type="match status" value="1"/>
</dbReference>
<dbReference type="InterPro" id="IPR052020">
    <property type="entry name" value="Cyclic_di-GMP/3'3'-cGAMP_PDE"/>
</dbReference>
<dbReference type="SMART" id="SM00448">
    <property type="entry name" value="REC"/>
    <property type="match status" value="1"/>
</dbReference>
<feature type="domain" description="HD-GYP" evidence="3">
    <location>
        <begin position="189"/>
        <end position="383"/>
    </location>
</feature>
<dbReference type="PANTHER" id="PTHR45228">
    <property type="entry name" value="CYCLIC DI-GMP PHOSPHODIESTERASE TM_0186-RELATED"/>
    <property type="match status" value="1"/>
</dbReference>
<dbReference type="EMBL" id="CP001661">
    <property type="protein sequence ID" value="ACT18415.1"/>
    <property type="molecule type" value="Genomic_DNA"/>
</dbReference>
<feature type="modified residue" description="4-aspartylphosphate" evidence="1">
    <location>
        <position position="68"/>
    </location>
</feature>
<keyword evidence="1" id="KW-0597">Phosphoprotein</keyword>
<dbReference type="PANTHER" id="PTHR45228:SF8">
    <property type="entry name" value="TWO-COMPONENT RESPONSE REGULATOR-RELATED"/>
    <property type="match status" value="1"/>
</dbReference>
<dbReference type="SUPFAM" id="SSF109604">
    <property type="entry name" value="HD-domain/PDEase-like"/>
    <property type="match status" value="1"/>
</dbReference>
<dbReference type="STRING" id="443144.GM21_2367"/>
<dbReference type="SUPFAM" id="SSF52172">
    <property type="entry name" value="CheY-like"/>
    <property type="match status" value="1"/>
</dbReference>
<dbReference type="InterPro" id="IPR037522">
    <property type="entry name" value="HD_GYP_dom"/>
</dbReference>
<dbReference type="HOGENOM" id="CLU_000445_92_10_7"/>
<dbReference type="Gene3D" id="1.10.3210.10">
    <property type="entry name" value="Hypothetical protein af1432"/>
    <property type="match status" value="1"/>
</dbReference>
<dbReference type="InterPro" id="IPR001789">
    <property type="entry name" value="Sig_transdc_resp-reg_receiver"/>
</dbReference>
<organism evidence="4">
    <name type="scientific">Geobacter sp. (strain M21)</name>
    <dbReference type="NCBI Taxonomy" id="443144"/>
    <lineage>
        <taxon>Bacteria</taxon>
        <taxon>Pseudomonadati</taxon>
        <taxon>Thermodesulfobacteriota</taxon>
        <taxon>Desulfuromonadia</taxon>
        <taxon>Geobacterales</taxon>
        <taxon>Geobacteraceae</taxon>
        <taxon>Geobacter</taxon>
    </lineage>
</organism>
<keyword evidence="4" id="KW-0378">Hydrolase</keyword>
<dbReference type="eggNOG" id="COG3437">
    <property type="taxonomic scope" value="Bacteria"/>
</dbReference>
<evidence type="ECO:0000259" key="3">
    <source>
        <dbReference type="PROSITE" id="PS51832"/>
    </source>
</evidence>
<reference evidence="4" key="1">
    <citation type="submission" date="2009-07" db="EMBL/GenBank/DDBJ databases">
        <title>Complete sequence of Geobacter sp. M21.</title>
        <authorList>
            <consortium name="US DOE Joint Genome Institute"/>
            <person name="Lucas S."/>
            <person name="Copeland A."/>
            <person name="Lapidus A."/>
            <person name="Glavina del Rio T."/>
            <person name="Dalin E."/>
            <person name="Tice H."/>
            <person name="Bruce D."/>
            <person name="Goodwin L."/>
            <person name="Pitluck S."/>
            <person name="Saunders E."/>
            <person name="Brettin T."/>
            <person name="Detter J.C."/>
            <person name="Han C."/>
            <person name="Larimer F."/>
            <person name="Land M."/>
            <person name="Hauser L."/>
            <person name="Kyrpides N."/>
            <person name="Ovchinnikova G."/>
            <person name="Lovley D."/>
        </authorList>
    </citation>
    <scope>NUCLEOTIDE SEQUENCE [LARGE SCALE GENOMIC DNA]</scope>
    <source>
        <strain evidence="4">M21</strain>
    </source>
</reference>
<dbReference type="InterPro" id="IPR003607">
    <property type="entry name" value="HD/PDEase_dom"/>
</dbReference>
<evidence type="ECO:0000256" key="1">
    <source>
        <dbReference type="PROSITE-ProRule" id="PRU00169"/>
    </source>
</evidence>
<dbReference type="GO" id="GO:0016787">
    <property type="term" value="F:hydrolase activity"/>
    <property type="evidence" value="ECO:0007669"/>
    <property type="project" value="UniProtKB-KW"/>
</dbReference>
<name>C6DZA7_GEOSM</name>
<dbReference type="InterPro" id="IPR011006">
    <property type="entry name" value="CheY-like_superfamily"/>
</dbReference>
<accession>C6DZA7</accession>
<dbReference type="Pfam" id="PF00072">
    <property type="entry name" value="Response_reg"/>
    <property type="match status" value="1"/>
</dbReference>
<evidence type="ECO:0000313" key="4">
    <source>
        <dbReference type="EMBL" id="ACT18415.1"/>
    </source>
</evidence>
<dbReference type="PROSITE" id="PS50110">
    <property type="entry name" value="RESPONSE_REGULATORY"/>
    <property type="match status" value="1"/>
</dbReference>